<dbReference type="AlphaFoldDB" id="A0A1J9QAJ8"/>
<feature type="compositionally biased region" description="Polar residues" evidence="1">
    <location>
        <begin position="52"/>
        <end position="69"/>
    </location>
</feature>
<dbReference type="EMBL" id="LGRN01000349">
    <property type="protein sequence ID" value="OJD12948.1"/>
    <property type="molecule type" value="Genomic_DNA"/>
</dbReference>
<evidence type="ECO:0000313" key="2">
    <source>
        <dbReference type="EMBL" id="OJD12948.1"/>
    </source>
</evidence>
<sequence length="101" mass="11413">MRTCNPTKLRGKSRIPTWLMNKGFIDSVKEYLRKAENLSTTYELVTEITATANAQNPQALKATTKQRASNGHREIPGKLDEPDPTKKARRSTTEEVKKRLG</sequence>
<feature type="region of interest" description="Disordered" evidence="1">
    <location>
        <begin position="52"/>
        <end position="101"/>
    </location>
</feature>
<proteinExistence type="predicted"/>
<keyword evidence="3" id="KW-1185">Reference proteome</keyword>
<organism evidence="2 3">
    <name type="scientific">Emergomyces pasteurianus Ep9510</name>
    <dbReference type="NCBI Taxonomy" id="1447872"/>
    <lineage>
        <taxon>Eukaryota</taxon>
        <taxon>Fungi</taxon>
        <taxon>Dikarya</taxon>
        <taxon>Ascomycota</taxon>
        <taxon>Pezizomycotina</taxon>
        <taxon>Eurotiomycetes</taxon>
        <taxon>Eurotiomycetidae</taxon>
        <taxon>Onygenales</taxon>
        <taxon>Ajellomycetaceae</taxon>
        <taxon>Emergomyces</taxon>
    </lineage>
</organism>
<accession>A0A1J9QAJ8</accession>
<gene>
    <name evidence="2" type="ORF">AJ78_06536</name>
</gene>
<dbReference type="Proteomes" id="UP000182235">
    <property type="component" value="Unassembled WGS sequence"/>
</dbReference>
<evidence type="ECO:0000313" key="3">
    <source>
        <dbReference type="Proteomes" id="UP000182235"/>
    </source>
</evidence>
<dbReference type="VEuPathDB" id="FungiDB:AJ78_06536"/>
<feature type="compositionally biased region" description="Basic and acidic residues" evidence="1">
    <location>
        <begin position="71"/>
        <end position="101"/>
    </location>
</feature>
<evidence type="ECO:0000256" key="1">
    <source>
        <dbReference type="SAM" id="MobiDB-lite"/>
    </source>
</evidence>
<comment type="caution">
    <text evidence="2">The sequence shown here is derived from an EMBL/GenBank/DDBJ whole genome shotgun (WGS) entry which is preliminary data.</text>
</comment>
<name>A0A1J9QAJ8_9EURO</name>
<reference evidence="2 3" key="1">
    <citation type="submission" date="2015-07" db="EMBL/GenBank/DDBJ databases">
        <title>Emmonsia species relationships and genome sequence.</title>
        <authorList>
            <consortium name="The Broad Institute Genomics Platform"/>
            <person name="Cuomo C.A."/>
            <person name="Munoz J.F."/>
            <person name="Imamovic A."/>
            <person name="Priest M.E."/>
            <person name="Young S."/>
            <person name="Clay O.K."/>
            <person name="McEwen J.G."/>
        </authorList>
    </citation>
    <scope>NUCLEOTIDE SEQUENCE [LARGE SCALE GENOMIC DNA]</scope>
    <source>
        <strain evidence="2 3">UAMH 9510</strain>
    </source>
</reference>
<protein>
    <submittedName>
        <fullName evidence="2">Uncharacterized protein</fullName>
    </submittedName>
</protein>